<dbReference type="EMBL" id="JBHRTK010000004">
    <property type="protein sequence ID" value="MFC3205566.1"/>
    <property type="molecule type" value="Genomic_DNA"/>
</dbReference>
<dbReference type="RefSeq" id="WP_378219138.1">
    <property type="nucleotide sequence ID" value="NZ_JBHRTK010000004.1"/>
</dbReference>
<name>A0ABV7KB70_9HYPH</name>
<evidence type="ECO:0000313" key="1">
    <source>
        <dbReference type="EMBL" id="MFC3205566.1"/>
    </source>
</evidence>
<proteinExistence type="predicted"/>
<organism evidence="1 2">
    <name type="scientific">Aquamicrobium soli</name>
    <dbReference type="NCBI Taxonomy" id="1811518"/>
    <lineage>
        <taxon>Bacteria</taxon>
        <taxon>Pseudomonadati</taxon>
        <taxon>Pseudomonadota</taxon>
        <taxon>Alphaproteobacteria</taxon>
        <taxon>Hyphomicrobiales</taxon>
        <taxon>Phyllobacteriaceae</taxon>
        <taxon>Aquamicrobium</taxon>
    </lineage>
</organism>
<evidence type="ECO:0000313" key="2">
    <source>
        <dbReference type="Proteomes" id="UP001595583"/>
    </source>
</evidence>
<gene>
    <name evidence="1" type="ORF">ACFOHJ_05020</name>
</gene>
<accession>A0ABV7KB70</accession>
<comment type="caution">
    <text evidence="1">The sequence shown here is derived from an EMBL/GenBank/DDBJ whole genome shotgun (WGS) entry which is preliminary data.</text>
</comment>
<reference evidence="2" key="1">
    <citation type="journal article" date="2019" name="Int. J. Syst. Evol. Microbiol.">
        <title>The Global Catalogue of Microorganisms (GCM) 10K type strain sequencing project: providing services to taxonomists for standard genome sequencing and annotation.</title>
        <authorList>
            <consortium name="The Broad Institute Genomics Platform"/>
            <consortium name="The Broad Institute Genome Sequencing Center for Infectious Disease"/>
            <person name="Wu L."/>
            <person name="Ma J."/>
        </authorList>
    </citation>
    <scope>NUCLEOTIDE SEQUENCE [LARGE SCALE GENOMIC DNA]</scope>
    <source>
        <strain evidence="2">KCTC 52165</strain>
    </source>
</reference>
<protein>
    <submittedName>
        <fullName evidence="1">Uncharacterized protein</fullName>
    </submittedName>
</protein>
<keyword evidence="2" id="KW-1185">Reference proteome</keyword>
<dbReference type="Proteomes" id="UP001595583">
    <property type="component" value="Unassembled WGS sequence"/>
</dbReference>
<sequence length="123" mass="14464">MARRPRPKPRRHRLDPDRCAVDQPGDEAAAFRLDSSIADIGGTKDREPLDESRAWITLNRSFDDDLDWAELPWRLHFDCRVSGLRICARKRLHIDLNVAKPQEVHYYRYMYTTVDNKTVVGWD</sequence>